<comment type="caution">
    <text evidence="2">The sequence shown here is derived from an EMBL/GenBank/DDBJ whole genome shotgun (WGS) entry which is preliminary data.</text>
</comment>
<dbReference type="EMBL" id="JAFBBK010000001">
    <property type="protein sequence ID" value="MBM7416151.1"/>
    <property type="molecule type" value="Genomic_DNA"/>
</dbReference>
<proteinExistence type="predicted"/>
<keyword evidence="3" id="KW-1185">Reference proteome</keyword>
<evidence type="ECO:0000313" key="3">
    <source>
        <dbReference type="Proteomes" id="UP000703038"/>
    </source>
</evidence>
<keyword evidence="1" id="KW-0472">Membrane</keyword>
<dbReference type="Proteomes" id="UP000703038">
    <property type="component" value="Unassembled WGS sequence"/>
</dbReference>
<accession>A0ABS2KWI2</accession>
<gene>
    <name evidence="2" type="ORF">JOE42_002884</name>
</gene>
<dbReference type="RefSeq" id="WP_204869024.1">
    <property type="nucleotide sequence ID" value="NZ_JAFBBK010000001.1"/>
</dbReference>
<evidence type="ECO:0000313" key="2">
    <source>
        <dbReference type="EMBL" id="MBM7416151.1"/>
    </source>
</evidence>
<reference evidence="2 3" key="1">
    <citation type="submission" date="2021-01" db="EMBL/GenBank/DDBJ databases">
        <title>Genomics of switchgrass bacterial isolates.</title>
        <authorList>
            <person name="Shade A."/>
        </authorList>
    </citation>
    <scope>NUCLEOTIDE SEQUENCE [LARGE SCALE GENOMIC DNA]</scope>
    <source>
        <strain evidence="2 3">PvP111</strain>
    </source>
</reference>
<protein>
    <submittedName>
        <fullName evidence="2">Uncharacterized protein</fullName>
    </submittedName>
</protein>
<name>A0ABS2KWI2_9NOCA</name>
<feature type="transmembrane region" description="Helical" evidence="1">
    <location>
        <begin position="6"/>
        <end position="26"/>
    </location>
</feature>
<organism evidence="2 3">
    <name type="scientific">Rhodococcoides corynebacterioides</name>
    <dbReference type="NCBI Taxonomy" id="53972"/>
    <lineage>
        <taxon>Bacteria</taxon>
        <taxon>Bacillati</taxon>
        <taxon>Actinomycetota</taxon>
        <taxon>Actinomycetes</taxon>
        <taxon>Mycobacteriales</taxon>
        <taxon>Nocardiaceae</taxon>
        <taxon>Rhodococcoides</taxon>
    </lineage>
</organism>
<keyword evidence="1" id="KW-0812">Transmembrane</keyword>
<keyword evidence="1" id="KW-1133">Transmembrane helix</keyword>
<evidence type="ECO:0000256" key="1">
    <source>
        <dbReference type="SAM" id="Phobius"/>
    </source>
</evidence>
<sequence>MPVPDWLPYATLAASAVAAGGAGWAVSTTRMHLTRETRRARELRTIRAELTHDSGRQAVETSLVRDQVTERYQELSVALTTFQRVWIDAVRRRTAPDATALPPGADDLQADVDAAYQELLRVSTITVVVARQRVAPLLEMLMSLDLRVLVPYSTTGAMPGPAVERLNREHGFLIEIQRLLRDAMRADLGLLDANDLGLLIMDTKRVVDTLSPDRRSIGFGATERRMVEYLAEFGVRVLAGGNERDYTMEADRFAFYQAKDPALAGAVEAILALYGAELSLAVHAGLDEQARLPVLQRVVASLECGFRDRDGTLLPDGTTVYAFRPGR</sequence>